<feature type="region of interest" description="Disordered" evidence="1">
    <location>
        <begin position="173"/>
        <end position="242"/>
    </location>
</feature>
<dbReference type="EMBL" id="CAUWAG010000008">
    <property type="protein sequence ID" value="CAJ2506019.1"/>
    <property type="molecule type" value="Genomic_DNA"/>
</dbReference>
<protein>
    <submittedName>
        <fullName evidence="2">Uu.00g001490.m01.CDS01</fullName>
    </submittedName>
</protein>
<evidence type="ECO:0000256" key="1">
    <source>
        <dbReference type="SAM" id="MobiDB-lite"/>
    </source>
</evidence>
<feature type="compositionally biased region" description="Basic and acidic residues" evidence="1">
    <location>
        <begin position="174"/>
        <end position="186"/>
    </location>
</feature>
<comment type="caution">
    <text evidence="2">The sequence shown here is derived from an EMBL/GenBank/DDBJ whole genome shotgun (WGS) entry which is preliminary data.</text>
</comment>
<dbReference type="Proteomes" id="UP001295740">
    <property type="component" value="Unassembled WGS sequence"/>
</dbReference>
<evidence type="ECO:0000313" key="2">
    <source>
        <dbReference type="EMBL" id="CAJ2506019.1"/>
    </source>
</evidence>
<keyword evidence="3" id="KW-1185">Reference proteome</keyword>
<sequence length="242" mass="27281">MGCNDWLGNKIDLLIRTNDIHRITDSLLQLTSWSTMGGKEKRDADVLLVREHPDCACFACFHILRLWTEDSYHLYIDNERMVQVYAETFIQKPEYRNSWRTYLATQSAAESTIHQPNAMPSLLGQTEAKLEDDTFNIAMSLIEFNQLYEVNDVKTLLHSTSHPVLSRLTTTLETAKDTESEEERSSSPDGAINKGTKRPRQAQEESSPGDIANKVRKTAPASVKDQANSDNPGPLPANKDKT</sequence>
<accession>A0AAI8VJC8</accession>
<reference evidence="2" key="1">
    <citation type="submission" date="2023-10" db="EMBL/GenBank/DDBJ databases">
        <authorList>
            <person name="Hackl T."/>
        </authorList>
    </citation>
    <scope>NUCLEOTIDE SEQUENCE</scope>
</reference>
<proteinExistence type="predicted"/>
<organism evidence="2 3">
    <name type="scientific">Anthostomella pinea</name>
    <dbReference type="NCBI Taxonomy" id="933095"/>
    <lineage>
        <taxon>Eukaryota</taxon>
        <taxon>Fungi</taxon>
        <taxon>Dikarya</taxon>
        <taxon>Ascomycota</taxon>
        <taxon>Pezizomycotina</taxon>
        <taxon>Sordariomycetes</taxon>
        <taxon>Xylariomycetidae</taxon>
        <taxon>Xylariales</taxon>
        <taxon>Xylariaceae</taxon>
        <taxon>Anthostomella</taxon>
    </lineage>
</organism>
<gene>
    <name evidence="2" type="ORF">KHLLAP_LOCUS6487</name>
</gene>
<evidence type="ECO:0000313" key="3">
    <source>
        <dbReference type="Proteomes" id="UP001295740"/>
    </source>
</evidence>
<dbReference type="AlphaFoldDB" id="A0AAI8VJC8"/>
<name>A0AAI8VJC8_9PEZI</name>